<proteinExistence type="predicted"/>
<dbReference type="AlphaFoldDB" id="A0A510I4J9"/>
<reference evidence="2" key="1">
    <citation type="submission" date="2019-07" db="EMBL/GenBank/DDBJ databases">
        <title>Complete Genome Sequences of Vibrion rotiferianus strain AM7.</title>
        <authorList>
            <person name="Miyazaki K."/>
            <person name="Wiseschart A."/>
            <person name="Pootanakit K."/>
            <person name="Ishimori K."/>
            <person name="Kitahara K."/>
        </authorList>
    </citation>
    <scope>NUCLEOTIDE SEQUENCE [LARGE SCALE GENOMIC DNA]</scope>
    <source>
        <strain evidence="2">AM7</strain>
    </source>
</reference>
<organism evidence="1 2">
    <name type="scientific">Vibrio rotiferianus</name>
    <dbReference type="NCBI Taxonomy" id="190895"/>
    <lineage>
        <taxon>Bacteria</taxon>
        <taxon>Pseudomonadati</taxon>
        <taxon>Pseudomonadota</taxon>
        <taxon>Gammaproteobacteria</taxon>
        <taxon>Vibrionales</taxon>
        <taxon>Vibrionaceae</taxon>
        <taxon>Vibrio</taxon>
    </lineage>
</organism>
<gene>
    <name evidence="1" type="ORF">VroAM7_12960</name>
</gene>
<dbReference type="EMBL" id="AP019798">
    <property type="protein sequence ID" value="BBL88643.1"/>
    <property type="molecule type" value="Genomic_DNA"/>
</dbReference>
<protein>
    <recommendedName>
        <fullName evidence="3">Lipoprotein</fullName>
    </recommendedName>
</protein>
<name>A0A510I4J9_9VIBR</name>
<dbReference type="RefSeq" id="WP_143692401.1">
    <property type="nucleotide sequence ID" value="NZ_AP019798.1"/>
</dbReference>
<sequence>MRLLLIGILSITTLLGCASVPITSIYKLMTLDALGVVPSEVRVVTKTPEYFEVTEVDLKIISPDKGGKAQEIFPLVLDVAATSNEEVLEDLRINERLYSLSLSDQELSRLTASLNKIRTERAEGQSDKEYSLGITIVNGCVRSEQPIKFAPVSLYLQPSENTGMFKVLDDFNLASQD</sequence>
<evidence type="ECO:0000313" key="1">
    <source>
        <dbReference type="EMBL" id="BBL88643.1"/>
    </source>
</evidence>
<evidence type="ECO:0000313" key="2">
    <source>
        <dbReference type="Proteomes" id="UP000315115"/>
    </source>
</evidence>
<evidence type="ECO:0008006" key="3">
    <source>
        <dbReference type="Google" id="ProtNLM"/>
    </source>
</evidence>
<accession>A0A510I4J9</accession>
<dbReference type="PROSITE" id="PS51257">
    <property type="entry name" value="PROKAR_LIPOPROTEIN"/>
    <property type="match status" value="1"/>
</dbReference>
<dbReference type="Proteomes" id="UP000315115">
    <property type="component" value="Chromosome 1"/>
</dbReference>